<evidence type="ECO:0000256" key="1">
    <source>
        <dbReference type="SAM" id="SignalP"/>
    </source>
</evidence>
<name>A0A969W6E9_9GAMM</name>
<protein>
    <submittedName>
        <fullName evidence="2">Uncharacterized protein</fullName>
    </submittedName>
</protein>
<proteinExistence type="predicted"/>
<dbReference type="AlphaFoldDB" id="A0A969W6E9"/>
<dbReference type="RefSeq" id="WP_168146025.1">
    <property type="nucleotide sequence ID" value="NZ_JAAVXB010000001.1"/>
</dbReference>
<feature type="signal peptide" evidence="1">
    <location>
        <begin position="1"/>
        <end position="28"/>
    </location>
</feature>
<keyword evidence="3" id="KW-1185">Reference proteome</keyword>
<sequence>MKSVPARAATWQARVGVVVCAWGLSAWACGAPVDCRASQEQWFYDLERSVSLGETRVDVAGPEPASFVALGVSPFLTGQALASSDIAFSGAQVWDDYGHPRAALGVDFAPVALADSSLTLDDYQHHRPYRFASRIQVSFAISKGESAQDQTTRFAPTFRIVFHEQRDPRVHRGPGSLQDCFERHVTPPTALRAQQAALDAQLQILDARMGDPALDDAERPALESRYAELEAQRDVIHAQYVTALQDTVRAGMKQCRDDPQVAAYTWNASGLAIGISPSFRDRNDQLGSIAPRGLVTYATGAIGFDVGGTKRAYVPTFFGKYVQVLGQVLYRLNEPLPDPQDQKRYTDADELVTSMRLRGGTSPLNADLELAWIHDWFDGEPNDRFGKVSAGMDAHLAKGTWLSVSVGRTFERGPLPDELSAGISIKRALLH</sequence>
<comment type="caution">
    <text evidence="2">The sequence shown here is derived from an EMBL/GenBank/DDBJ whole genome shotgun (WGS) entry which is preliminary data.</text>
</comment>
<keyword evidence="1" id="KW-0732">Signal</keyword>
<accession>A0A969W6E9</accession>
<dbReference type="Proteomes" id="UP000653472">
    <property type="component" value="Unassembled WGS sequence"/>
</dbReference>
<gene>
    <name evidence="2" type="ORF">G7Y82_00425</name>
</gene>
<organism evidence="2 3">
    <name type="scientific">Solimonas marina</name>
    <dbReference type="NCBI Taxonomy" id="2714601"/>
    <lineage>
        <taxon>Bacteria</taxon>
        <taxon>Pseudomonadati</taxon>
        <taxon>Pseudomonadota</taxon>
        <taxon>Gammaproteobacteria</taxon>
        <taxon>Nevskiales</taxon>
        <taxon>Nevskiaceae</taxon>
        <taxon>Solimonas</taxon>
    </lineage>
</organism>
<evidence type="ECO:0000313" key="2">
    <source>
        <dbReference type="EMBL" id="NKF20759.1"/>
    </source>
</evidence>
<feature type="chain" id="PRO_5037974932" evidence="1">
    <location>
        <begin position="29"/>
        <end position="431"/>
    </location>
</feature>
<evidence type="ECO:0000313" key="3">
    <source>
        <dbReference type="Proteomes" id="UP000653472"/>
    </source>
</evidence>
<dbReference type="EMBL" id="JAAVXB010000001">
    <property type="protein sequence ID" value="NKF20759.1"/>
    <property type="molecule type" value="Genomic_DNA"/>
</dbReference>
<reference evidence="2" key="1">
    <citation type="submission" date="2020-03" db="EMBL/GenBank/DDBJ databases">
        <title>Solimonas marina sp. nov., isolated from deep seawater of the Pacific Ocean.</title>
        <authorList>
            <person name="Liu X."/>
            <person name="Lai Q."/>
            <person name="Sun F."/>
            <person name="Gai Y."/>
            <person name="Li G."/>
            <person name="Shao Z."/>
        </authorList>
    </citation>
    <scope>NUCLEOTIDE SEQUENCE</scope>
    <source>
        <strain evidence="2">C16B3</strain>
    </source>
</reference>